<dbReference type="Proteomes" id="UP000706124">
    <property type="component" value="Unassembled WGS sequence"/>
</dbReference>
<comment type="caution">
    <text evidence="1">The sequence shown here is derived from an EMBL/GenBank/DDBJ whole genome shotgun (WGS) entry which is preliminary data.</text>
</comment>
<evidence type="ECO:0000313" key="1">
    <source>
        <dbReference type="EMBL" id="KAG5931545.1"/>
    </source>
</evidence>
<feature type="non-terminal residue" evidence="1">
    <location>
        <position position="1"/>
    </location>
</feature>
<reference evidence="1 2" key="1">
    <citation type="journal article" date="2020" name="bioRxiv">
        <title>Whole genome comparisons of ergot fungi reveals the divergence and evolution of species within the genus Claviceps are the result of varying mechanisms driving genome evolution and host range expansion.</title>
        <authorList>
            <person name="Wyka S.A."/>
            <person name="Mondo S.J."/>
            <person name="Liu M."/>
            <person name="Dettman J."/>
            <person name="Nalam V."/>
            <person name="Broders K.D."/>
        </authorList>
    </citation>
    <scope>NUCLEOTIDE SEQUENCE [LARGE SCALE GENOMIC DNA]</scope>
    <source>
        <strain evidence="1 2">CCC 1485</strain>
    </source>
</reference>
<organism evidence="1 2">
    <name type="scientific">Claviceps pazoutovae</name>
    <dbReference type="NCBI Taxonomy" id="1649127"/>
    <lineage>
        <taxon>Eukaryota</taxon>
        <taxon>Fungi</taxon>
        <taxon>Dikarya</taxon>
        <taxon>Ascomycota</taxon>
        <taxon>Pezizomycotina</taxon>
        <taxon>Sordariomycetes</taxon>
        <taxon>Hypocreomycetidae</taxon>
        <taxon>Hypocreales</taxon>
        <taxon>Clavicipitaceae</taxon>
        <taxon>Claviceps</taxon>
    </lineage>
</organism>
<sequence length="73" mass="8375">SRRNLDLNSFQYIARSARAIIEECGDTKFEGRVLGQALMPYDWNVIIRQDVVEVWLFGLKSGPRSYGPAELRT</sequence>
<evidence type="ECO:0000313" key="2">
    <source>
        <dbReference type="Proteomes" id="UP000706124"/>
    </source>
</evidence>
<dbReference type="AlphaFoldDB" id="A0A9P7SE47"/>
<keyword evidence="2" id="KW-1185">Reference proteome</keyword>
<protein>
    <submittedName>
        <fullName evidence="1">Uncharacterized protein</fullName>
    </submittedName>
</protein>
<name>A0A9P7SE47_9HYPO</name>
<accession>A0A9P7SE47</accession>
<dbReference type="EMBL" id="SRPO01000558">
    <property type="protein sequence ID" value="KAG5931545.1"/>
    <property type="molecule type" value="Genomic_DNA"/>
</dbReference>
<gene>
    <name evidence="1" type="ORF">E4U60_006010</name>
</gene>
<dbReference type="OrthoDB" id="3552888at2759"/>
<proteinExistence type="predicted"/>